<organism evidence="5 6">
    <name type="scientific">Amycolatopsis thermoflava</name>
    <dbReference type="NCBI Taxonomy" id="84480"/>
    <lineage>
        <taxon>Bacteria</taxon>
        <taxon>Bacillati</taxon>
        <taxon>Actinomycetota</taxon>
        <taxon>Actinomycetes</taxon>
        <taxon>Pseudonocardiales</taxon>
        <taxon>Pseudonocardiaceae</taxon>
        <taxon>Amycolatopsis</taxon>
        <taxon>Amycolatopsis methanolica group</taxon>
    </lineage>
</organism>
<comment type="caution">
    <text evidence="5">The sequence shown here is derived from an EMBL/GenBank/DDBJ whole genome shotgun (WGS) entry which is preliminary data.</text>
</comment>
<dbReference type="AlphaFoldDB" id="A0A3N2GQT3"/>
<dbReference type="PRINTS" id="PR00038">
    <property type="entry name" value="HTHLUXR"/>
</dbReference>
<dbReference type="GO" id="GO:0003677">
    <property type="term" value="F:DNA binding"/>
    <property type="evidence" value="ECO:0007669"/>
    <property type="project" value="UniProtKB-KW"/>
</dbReference>
<feature type="domain" description="HTH luxR-type" evidence="4">
    <location>
        <begin position="162"/>
        <end position="227"/>
    </location>
</feature>
<keyword evidence="6" id="KW-1185">Reference proteome</keyword>
<evidence type="ECO:0000256" key="2">
    <source>
        <dbReference type="ARBA" id="ARBA00023125"/>
    </source>
</evidence>
<sequence>MPYSTAMRDVPGGRPAARLHAVPAADRAVVRVAVLADDVFLRAGLLSEIQGKPGIHVVNGTPASADVVVAMTESVAGLPELVADAPTNARLVLITDAPRPAELWTAIENGLVVLLPRAEATTARLLRAIADAHQGHGHLPAEQLGQVLHGLARLQREVLAPRELMLNGLSRRETEVLRRLADGQDTAEIAAEMSYSERTVKNILHSLTSRLGLRNRTHAVSYALRNGLI</sequence>
<dbReference type="SMART" id="SM00421">
    <property type="entry name" value="HTH_LUXR"/>
    <property type="match status" value="1"/>
</dbReference>
<evidence type="ECO:0000313" key="6">
    <source>
        <dbReference type="Proteomes" id="UP000274843"/>
    </source>
</evidence>
<keyword evidence="3" id="KW-0804">Transcription</keyword>
<reference evidence="5 6" key="1">
    <citation type="submission" date="2018-11" db="EMBL/GenBank/DDBJ databases">
        <title>Sequencing the genomes of 1000 actinobacteria strains.</title>
        <authorList>
            <person name="Klenk H.-P."/>
        </authorList>
    </citation>
    <scope>NUCLEOTIDE SEQUENCE [LARGE SCALE GENOMIC DNA]</scope>
    <source>
        <strain evidence="5 6">DSM 44348</strain>
    </source>
</reference>
<evidence type="ECO:0000256" key="1">
    <source>
        <dbReference type="ARBA" id="ARBA00023015"/>
    </source>
</evidence>
<dbReference type="PANTHER" id="PTHR44688">
    <property type="entry name" value="DNA-BINDING TRANSCRIPTIONAL ACTIVATOR DEVR_DOSR"/>
    <property type="match status" value="1"/>
</dbReference>
<keyword evidence="2 5" id="KW-0238">DNA-binding</keyword>
<keyword evidence="1" id="KW-0805">Transcription regulation</keyword>
<accession>A0A3N2GQT3</accession>
<dbReference type="PROSITE" id="PS50043">
    <property type="entry name" value="HTH_LUXR_2"/>
    <property type="match status" value="1"/>
</dbReference>
<dbReference type="PANTHER" id="PTHR44688:SF16">
    <property type="entry name" value="DNA-BINDING TRANSCRIPTIONAL ACTIVATOR DEVR_DOSR"/>
    <property type="match status" value="1"/>
</dbReference>
<dbReference type="GeneID" id="301842732"/>
<proteinExistence type="predicted"/>
<evidence type="ECO:0000313" key="5">
    <source>
        <dbReference type="EMBL" id="ROS38996.1"/>
    </source>
</evidence>
<dbReference type="EMBL" id="RKHY01000001">
    <property type="protein sequence ID" value="ROS38996.1"/>
    <property type="molecule type" value="Genomic_DNA"/>
</dbReference>
<dbReference type="Gene3D" id="3.40.50.2300">
    <property type="match status" value="1"/>
</dbReference>
<dbReference type="Pfam" id="PF00196">
    <property type="entry name" value="GerE"/>
    <property type="match status" value="1"/>
</dbReference>
<dbReference type="RefSeq" id="WP_231960612.1">
    <property type="nucleotide sequence ID" value="NZ_CBDRBM010000003.1"/>
</dbReference>
<dbReference type="SUPFAM" id="SSF46894">
    <property type="entry name" value="C-terminal effector domain of the bipartite response regulators"/>
    <property type="match status" value="1"/>
</dbReference>
<dbReference type="GO" id="GO:0006355">
    <property type="term" value="P:regulation of DNA-templated transcription"/>
    <property type="evidence" value="ECO:0007669"/>
    <property type="project" value="InterPro"/>
</dbReference>
<evidence type="ECO:0000256" key="3">
    <source>
        <dbReference type="ARBA" id="ARBA00023163"/>
    </source>
</evidence>
<protein>
    <submittedName>
        <fullName evidence="5">DNA-binding NarL/FixJ family response regulator</fullName>
    </submittedName>
</protein>
<dbReference type="InterPro" id="IPR016032">
    <property type="entry name" value="Sig_transdc_resp-reg_C-effctor"/>
</dbReference>
<gene>
    <name evidence="5" type="ORF">EDD35_1288</name>
</gene>
<dbReference type="Proteomes" id="UP000274843">
    <property type="component" value="Unassembled WGS sequence"/>
</dbReference>
<dbReference type="PROSITE" id="PS00622">
    <property type="entry name" value="HTH_LUXR_1"/>
    <property type="match status" value="1"/>
</dbReference>
<name>A0A3N2GQT3_9PSEU</name>
<evidence type="ECO:0000259" key="4">
    <source>
        <dbReference type="PROSITE" id="PS50043"/>
    </source>
</evidence>
<dbReference type="InterPro" id="IPR000792">
    <property type="entry name" value="Tscrpt_reg_LuxR_C"/>
</dbReference>
<dbReference type="CDD" id="cd06170">
    <property type="entry name" value="LuxR_C_like"/>
    <property type="match status" value="1"/>
</dbReference>